<dbReference type="AlphaFoldDB" id="A0A7S2FMQ2"/>
<dbReference type="PANTHER" id="PTHR12791">
    <property type="entry name" value="GOLGI SNARE BET1-RELATED"/>
    <property type="match status" value="1"/>
</dbReference>
<protein>
    <recommendedName>
        <fullName evidence="11">t-SNARE coiled-coil homology domain-containing protein</fullName>
    </recommendedName>
</protein>
<dbReference type="Pfam" id="PF05739">
    <property type="entry name" value="SNARE"/>
    <property type="match status" value="1"/>
</dbReference>
<evidence type="ECO:0000256" key="3">
    <source>
        <dbReference type="ARBA" id="ARBA00022692"/>
    </source>
</evidence>
<comment type="similarity">
    <text evidence="1">Belongs to the syntaxin family.</text>
</comment>
<keyword evidence="5 10" id="KW-1133">Transmembrane helix</keyword>
<dbReference type="InterPro" id="IPR000727">
    <property type="entry name" value="T_SNARE_dom"/>
</dbReference>
<dbReference type="GO" id="GO:0005794">
    <property type="term" value="C:Golgi apparatus"/>
    <property type="evidence" value="ECO:0007669"/>
    <property type="project" value="UniProtKB-SubCell"/>
</dbReference>
<evidence type="ECO:0000256" key="6">
    <source>
        <dbReference type="ARBA" id="ARBA00023034"/>
    </source>
</evidence>
<feature type="coiled-coil region" evidence="9">
    <location>
        <begin position="55"/>
        <end position="114"/>
    </location>
</feature>
<feature type="coiled-coil region" evidence="9">
    <location>
        <begin position="179"/>
        <end position="213"/>
    </location>
</feature>
<feature type="transmembrane region" description="Helical" evidence="10">
    <location>
        <begin position="226"/>
        <end position="245"/>
    </location>
</feature>
<keyword evidence="7 10" id="KW-0472">Membrane</keyword>
<dbReference type="InterPro" id="IPR015260">
    <property type="entry name" value="Syntaxin-6/10/61_N"/>
</dbReference>
<dbReference type="Pfam" id="PF09177">
    <property type="entry name" value="STX6_10_61_N"/>
    <property type="match status" value="1"/>
</dbReference>
<dbReference type="GO" id="GO:0015031">
    <property type="term" value="P:protein transport"/>
    <property type="evidence" value="ECO:0007669"/>
    <property type="project" value="UniProtKB-KW"/>
</dbReference>
<dbReference type="Gene3D" id="1.20.58.90">
    <property type="match status" value="1"/>
</dbReference>
<keyword evidence="3 10" id="KW-0812">Transmembrane</keyword>
<evidence type="ECO:0000256" key="4">
    <source>
        <dbReference type="ARBA" id="ARBA00022927"/>
    </source>
</evidence>
<dbReference type="SUPFAM" id="SSF47661">
    <property type="entry name" value="t-snare proteins"/>
    <property type="match status" value="1"/>
</dbReference>
<gene>
    <name evidence="12" type="ORF">FPAR1323_LOCUS4903</name>
</gene>
<evidence type="ECO:0000256" key="7">
    <source>
        <dbReference type="ARBA" id="ARBA00023136"/>
    </source>
</evidence>
<dbReference type="SUPFAM" id="SSF58038">
    <property type="entry name" value="SNARE fusion complex"/>
    <property type="match status" value="1"/>
</dbReference>
<keyword evidence="6" id="KW-0333">Golgi apparatus</keyword>
<dbReference type="PROSITE" id="PS50192">
    <property type="entry name" value="T_SNARE"/>
    <property type="match status" value="1"/>
</dbReference>
<evidence type="ECO:0000256" key="5">
    <source>
        <dbReference type="ARBA" id="ARBA00022989"/>
    </source>
</evidence>
<dbReference type="GO" id="GO:0016020">
    <property type="term" value="C:membrane"/>
    <property type="evidence" value="ECO:0007669"/>
    <property type="project" value="InterPro"/>
</dbReference>
<dbReference type="GO" id="GO:0048193">
    <property type="term" value="P:Golgi vesicle transport"/>
    <property type="evidence" value="ECO:0007669"/>
    <property type="project" value="InterPro"/>
</dbReference>
<dbReference type="InterPro" id="IPR010989">
    <property type="entry name" value="SNARE"/>
</dbReference>
<dbReference type="CDD" id="cd15841">
    <property type="entry name" value="SNARE_Qc"/>
    <property type="match status" value="1"/>
</dbReference>
<feature type="domain" description="T-SNARE coiled-coil homology" evidence="11">
    <location>
        <begin position="155"/>
        <end position="217"/>
    </location>
</feature>
<keyword evidence="9" id="KW-0175">Coiled coil</keyword>
<accession>A0A7S2FMQ2</accession>
<organism evidence="12">
    <name type="scientific">Florenciella parvula</name>
    <dbReference type="NCBI Taxonomy" id="236787"/>
    <lineage>
        <taxon>Eukaryota</taxon>
        <taxon>Sar</taxon>
        <taxon>Stramenopiles</taxon>
        <taxon>Ochrophyta</taxon>
        <taxon>Dictyochophyceae</taxon>
        <taxon>Florenciellales</taxon>
        <taxon>Florenciella</taxon>
    </lineage>
</organism>
<evidence type="ECO:0000313" key="12">
    <source>
        <dbReference type="EMBL" id="CAD9400832.1"/>
    </source>
</evidence>
<evidence type="ECO:0000256" key="9">
    <source>
        <dbReference type="SAM" id="Coils"/>
    </source>
</evidence>
<evidence type="ECO:0000256" key="10">
    <source>
        <dbReference type="SAM" id="Phobius"/>
    </source>
</evidence>
<dbReference type="Gene3D" id="1.20.5.110">
    <property type="match status" value="1"/>
</dbReference>
<keyword evidence="2" id="KW-0813">Transport</keyword>
<proteinExistence type="inferred from homology"/>
<reference evidence="12" key="1">
    <citation type="submission" date="2021-01" db="EMBL/GenBank/DDBJ databases">
        <authorList>
            <person name="Corre E."/>
            <person name="Pelletier E."/>
            <person name="Niang G."/>
            <person name="Scheremetjew M."/>
            <person name="Finn R."/>
            <person name="Kale V."/>
            <person name="Holt S."/>
            <person name="Cochrane G."/>
            <person name="Meng A."/>
            <person name="Brown T."/>
            <person name="Cohen L."/>
        </authorList>
    </citation>
    <scope>NUCLEOTIDE SEQUENCE</scope>
    <source>
        <strain evidence="12">RCC1693</strain>
    </source>
</reference>
<name>A0A7S2FMQ2_9STRA</name>
<dbReference type="EMBL" id="HBGT01008978">
    <property type="protein sequence ID" value="CAD9400832.1"/>
    <property type="molecule type" value="Transcribed_RNA"/>
</dbReference>
<evidence type="ECO:0000256" key="1">
    <source>
        <dbReference type="ARBA" id="ARBA00009063"/>
    </source>
</evidence>
<keyword evidence="4" id="KW-0653">Protein transport</keyword>
<evidence type="ECO:0000256" key="8">
    <source>
        <dbReference type="ARBA" id="ARBA00037801"/>
    </source>
</evidence>
<evidence type="ECO:0000256" key="2">
    <source>
        <dbReference type="ARBA" id="ARBA00022448"/>
    </source>
</evidence>
<comment type="subcellular location">
    <subcellularLocation>
        <location evidence="8">Golgi apparatus</location>
        <location evidence="8">trans-Golgi network membrane</location>
        <topology evidence="8">Single-pass type IV membrane protein</topology>
    </subcellularLocation>
</comment>
<sequence length="246" mass="28254">MAASVDPFYVVKDELSMKIDAITGKTVKFLELLDSTNTAKSPEFKDARRSLGKDLKSAEKQLRDLTFTVDMVQKDREQFAHIDDYELEQRDAYIKKARKNLNEMKSTYQGERVKRKMIADERAEIESKPMSSLGATNSDEAENTQFIHEQQAQGQMIIRQQDEELEELGYAVDRVNDMAVGINEELKVQNQMLKTLEEDIDEAAEKMNFVMGKMAKLLKTKDTCQIWTVIILVLVLVLLVFLVIYT</sequence>
<dbReference type="FunFam" id="1.20.58.90:FF:000004">
    <property type="entry name" value="Syntaxin 10"/>
    <property type="match status" value="1"/>
</dbReference>
<evidence type="ECO:0000259" key="11">
    <source>
        <dbReference type="PROSITE" id="PS50192"/>
    </source>
</evidence>